<accession>A0A914DAD4</accession>
<sequence length="37" mass="4567">MIICDPDYEKGDYHDYPNTYMEDMEQNDVYYRLCDAH</sequence>
<evidence type="ECO:0000313" key="1">
    <source>
        <dbReference type="Proteomes" id="UP000887540"/>
    </source>
</evidence>
<reference evidence="2" key="1">
    <citation type="submission" date="2022-11" db="UniProtKB">
        <authorList>
            <consortium name="WormBaseParasite"/>
        </authorList>
    </citation>
    <scope>IDENTIFICATION</scope>
</reference>
<dbReference type="AlphaFoldDB" id="A0A914DAD4"/>
<organism evidence="1 2">
    <name type="scientific">Acrobeloides nanus</name>
    <dbReference type="NCBI Taxonomy" id="290746"/>
    <lineage>
        <taxon>Eukaryota</taxon>
        <taxon>Metazoa</taxon>
        <taxon>Ecdysozoa</taxon>
        <taxon>Nematoda</taxon>
        <taxon>Chromadorea</taxon>
        <taxon>Rhabditida</taxon>
        <taxon>Tylenchina</taxon>
        <taxon>Cephalobomorpha</taxon>
        <taxon>Cephaloboidea</taxon>
        <taxon>Cephalobidae</taxon>
        <taxon>Acrobeloides</taxon>
    </lineage>
</organism>
<protein>
    <submittedName>
        <fullName evidence="2">Uncharacterized protein</fullName>
    </submittedName>
</protein>
<dbReference type="WBParaSite" id="ACRNAN_scaffold22173.g26127.t1">
    <property type="protein sequence ID" value="ACRNAN_scaffold22173.g26127.t1"/>
    <property type="gene ID" value="ACRNAN_scaffold22173.g26127"/>
</dbReference>
<dbReference type="Proteomes" id="UP000887540">
    <property type="component" value="Unplaced"/>
</dbReference>
<evidence type="ECO:0000313" key="2">
    <source>
        <dbReference type="WBParaSite" id="ACRNAN_scaffold22173.g26127.t1"/>
    </source>
</evidence>
<name>A0A914DAD4_9BILA</name>
<proteinExistence type="predicted"/>
<keyword evidence="1" id="KW-1185">Reference proteome</keyword>